<dbReference type="InterPro" id="IPR040442">
    <property type="entry name" value="Pyrv_kinase-like_dom_sf"/>
</dbReference>
<feature type="binding site" evidence="5">
    <location>
        <position position="122"/>
    </location>
    <ligand>
        <name>substrate</name>
    </ligand>
</feature>
<proteinExistence type="inferred from homology"/>
<evidence type="ECO:0000256" key="6">
    <source>
        <dbReference type="PIRSR" id="PIRSR015582-2"/>
    </source>
</evidence>
<evidence type="ECO:0000313" key="9">
    <source>
        <dbReference type="Proteomes" id="UP000297737"/>
    </source>
</evidence>
<comment type="cofactor">
    <cofactor evidence="1">
        <name>Mg(2+)</name>
        <dbReference type="ChEBI" id="CHEBI:18420"/>
    </cofactor>
</comment>
<dbReference type="GO" id="GO:0006107">
    <property type="term" value="P:oxaloacetate metabolic process"/>
    <property type="evidence" value="ECO:0007669"/>
    <property type="project" value="TreeGrafter"/>
</dbReference>
<keyword evidence="4 6" id="KW-0460">Magnesium</keyword>
<name>A0A4Y9ENT7_9SPHN</name>
<evidence type="ECO:0000256" key="3">
    <source>
        <dbReference type="ARBA" id="ARBA00022723"/>
    </source>
</evidence>
<accession>A0A4Y9ENT7</accession>
<dbReference type="AlphaFoldDB" id="A0A4Y9ENT7"/>
<evidence type="ECO:0000256" key="5">
    <source>
        <dbReference type="PIRSR" id="PIRSR015582-1"/>
    </source>
</evidence>
<feature type="binding site" evidence="6">
    <location>
        <position position="122"/>
    </location>
    <ligand>
        <name>Mg(2+)</name>
        <dbReference type="ChEBI" id="CHEBI:18420"/>
    </ligand>
</feature>
<sequence>MSEILRPRRSVLYLPAANPRAIAKARTVDADCIILDLEDAVAPDAKVEARAAAVAAVAEGDWGHREVLIRVNSLNTVWSIDDFAAVAASHAAGIVVPKVDSAREAEEAVARSHGKPVWAMIETPRAIFDAADIAAVDGVTALLAGMADLTKDLRAKPTPDRLALVFALSTIVMAARAAEIQAFDGVFTDIADEAGLEAEALQGAQFGFDGKTLIHPSQIATANRLFAPDAAEIEHARGLIAAFEAGQAAGKGVTTFGGKMIELLHVGVARRTLAVADAIAARG</sequence>
<dbReference type="InterPro" id="IPR015813">
    <property type="entry name" value="Pyrv/PenolPyrv_kinase-like_dom"/>
</dbReference>
<feature type="binding site" evidence="5">
    <location>
        <position position="70"/>
    </location>
    <ligand>
        <name>substrate</name>
    </ligand>
</feature>
<feature type="domain" description="HpcH/HpaI aldolase/citrate lyase" evidence="7">
    <location>
        <begin position="9"/>
        <end position="216"/>
    </location>
</feature>
<evidence type="ECO:0000256" key="4">
    <source>
        <dbReference type="ARBA" id="ARBA00022842"/>
    </source>
</evidence>
<evidence type="ECO:0000259" key="7">
    <source>
        <dbReference type="Pfam" id="PF03328"/>
    </source>
</evidence>
<evidence type="ECO:0000313" key="8">
    <source>
        <dbReference type="EMBL" id="TFU03029.1"/>
    </source>
</evidence>
<evidence type="ECO:0000256" key="1">
    <source>
        <dbReference type="ARBA" id="ARBA00001946"/>
    </source>
</evidence>
<dbReference type="PANTHER" id="PTHR32308">
    <property type="entry name" value="LYASE BETA SUBUNIT, PUTATIVE (AFU_ORTHOLOGUE AFUA_4G13030)-RELATED"/>
    <property type="match status" value="1"/>
</dbReference>
<dbReference type="RefSeq" id="WP_135245621.1">
    <property type="nucleotide sequence ID" value="NZ_SIHO01000002.1"/>
</dbReference>
<dbReference type="OrthoDB" id="9800547at2"/>
<keyword evidence="9" id="KW-1185">Reference proteome</keyword>
<evidence type="ECO:0000256" key="2">
    <source>
        <dbReference type="ARBA" id="ARBA00005568"/>
    </source>
</evidence>
<dbReference type="EMBL" id="SIHO01000002">
    <property type="protein sequence ID" value="TFU03029.1"/>
    <property type="molecule type" value="Genomic_DNA"/>
</dbReference>
<dbReference type="PIRSF" id="PIRSF015582">
    <property type="entry name" value="Cit_lyase_B"/>
    <property type="match status" value="1"/>
</dbReference>
<feature type="binding site" evidence="6">
    <location>
        <position position="148"/>
    </location>
    <ligand>
        <name>Mg(2+)</name>
        <dbReference type="ChEBI" id="CHEBI:18420"/>
    </ligand>
</feature>
<dbReference type="Pfam" id="PF03328">
    <property type="entry name" value="HpcH_HpaI"/>
    <property type="match status" value="1"/>
</dbReference>
<keyword evidence="3 6" id="KW-0479">Metal-binding</keyword>
<reference evidence="8 9" key="1">
    <citation type="submission" date="2019-02" db="EMBL/GenBank/DDBJ databases">
        <title>Polymorphobacter sp. isolated from the lake at the Tibet of China.</title>
        <authorList>
            <person name="Li A."/>
        </authorList>
    </citation>
    <scope>NUCLEOTIDE SEQUENCE [LARGE SCALE GENOMIC DNA]</scope>
    <source>
        <strain evidence="8 9">DJ1R-1</strain>
    </source>
</reference>
<organism evidence="8 9">
    <name type="scientific">Glacieibacterium arshaanense</name>
    <dbReference type="NCBI Taxonomy" id="2511025"/>
    <lineage>
        <taxon>Bacteria</taxon>
        <taxon>Pseudomonadati</taxon>
        <taxon>Pseudomonadota</taxon>
        <taxon>Alphaproteobacteria</taxon>
        <taxon>Sphingomonadales</taxon>
        <taxon>Sphingosinicellaceae</taxon>
        <taxon>Glacieibacterium</taxon>
    </lineage>
</organism>
<dbReference type="InterPro" id="IPR011206">
    <property type="entry name" value="Citrate_lyase_beta/mcl1/mcl2"/>
</dbReference>
<dbReference type="GO" id="GO:0000287">
    <property type="term" value="F:magnesium ion binding"/>
    <property type="evidence" value="ECO:0007669"/>
    <property type="project" value="TreeGrafter"/>
</dbReference>
<keyword evidence="8" id="KW-0456">Lyase</keyword>
<dbReference type="SUPFAM" id="SSF51621">
    <property type="entry name" value="Phosphoenolpyruvate/pyruvate domain"/>
    <property type="match status" value="1"/>
</dbReference>
<dbReference type="GO" id="GO:0016829">
    <property type="term" value="F:lyase activity"/>
    <property type="evidence" value="ECO:0007669"/>
    <property type="project" value="UniProtKB-KW"/>
</dbReference>
<dbReference type="InterPro" id="IPR005000">
    <property type="entry name" value="Aldolase/citrate-lyase_domain"/>
</dbReference>
<comment type="similarity">
    <text evidence="2">Belongs to the HpcH/HpaI aldolase family.</text>
</comment>
<gene>
    <name evidence="8" type="ORF">EUV02_07455</name>
</gene>
<dbReference type="PANTHER" id="PTHR32308:SF10">
    <property type="entry name" value="CITRATE LYASE SUBUNIT BETA"/>
    <property type="match status" value="1"/>
</dbReference>
<protein>
    <submittedName>
        <fullName evidence="8">CoA ester lyase</fullName>
    </submittedName>
</protein>
<comment type="caution">
    <text evidence="8">The sequence shown here is derived from an EMBL/GenBank/DDBJ whole genome shotgun (WGS) entry which is preliminary data.</text>
</comment>
<dbReference type="Gene3D" id="3.20.20.60">
    <property type="entry name" value="Phosphoenolpyruvate-binding domains"/>
    <property type="match status" value="1"/>
</dbReference>
<dbReference type="Proteomes" id="UP000297737">
    <property type="component" value="Unassembled WGS sequence"/>
</dbReference>